<evidence type="ECO:0000256" key="6">
    <source>
        <dbReference type="RuleBase" id="RU363053"/>
    </source>
</evidence>
<protein>
    <recommendedName>
        <fullName evidence="9">Mpv17-like protein 2</fullName>
    </recommendedName>
</protein>
<dbReference type="PANTHER" id="PTHR11266">
    <property type="entry name" value="PEROXISOMAL MEMBRANE PROTEIN 2, PXMP2 MPV17"/>
    <property type="match status" value="1"/>
</dbReference>
<feature type="transmembrane region" description="Helical" evidence="6">
    <location>
        <begin position="165"/>
        <end position="182"/>
    </location>
</feature>
<evidence type="ECO:0000313" key="8">
    <source>
        <dbReference type="Proteomes" id="UP000677054"/>
    </source>
</evidence>
<comment type="subcellular location">
    <subcellularLocation>
        <location evidence="1">Membrane</location>
        <topology evidence="1">Multi-pass membrane protein</topology>
    </subcellularLocation>
</comment>
<keyword evidence="5 6" id="KW-0472">Membrane</keyword>
<name>A0A7R9ACG8_9CRUS</name>
<accession>A0A7R9ACG8</accession>
<gene>
    <name evidence="7" type="ORF">DSTB1V02_LOCUS11409</name>
</gene>
<keyword evidence="8" id="KW-1185">Reference proteome</keyword>
<dbReference type="EMBL" id="CAJPEV010003698">
    <property type="protein sequence ID" value="CAG0900353.1"/>
    <property type="molecule type" value="Genomic_DNA"/>
</dbReference>
<dbReference type="InterPro" id="IPR007248">
    <property type="entry name" value="Mpv17_PMP22"/>
</dbReference>
<evidence type="ECO:0000256" key="1">
    <source>
        <dbReference type="ARBA" id="ARBA00004141"/>
    </source>
</evidence>
<evidence type="ECO:0000256" key="4">
    <source>
        <dbReference type="ARBA" id="ARBA00022989"/>
    </source>
</evidence>
<proteinExistence type="inferred from homology"/>
<dbReference type="GO" id="GO:0005739">
    <property type="term" value="C:mitochondrion"/>
    <property type="evidence" value="ECO:0007669"/>
    <property type="project" value="TreeGrafter"/>
</dbReference>
<reference evidence="7" key="1">
    <citation type="submission" date="2020-11" db="EMBL/GenBank/DDBJ databases">
        <authorList>
            <person name="Tran Van P."/>
        </authorList>
    </citation>
    <scope>NUCLEOTIDE SEQUENCE</scope>
</reference>
<evidence type="ECO:0000256" key="5">
    <source>
        <dbReference type="ARBA" id="ARBA00023136"/>
    </source>
</evidence>
<keyword evidence="4 6" id="KW-1133">Transmembrane helix</keyword>
<dbReference type="PANTHER" id="PTHR11266:SF81">
    <property type="entry name" value="GH12661P-RELATED"/>
    <property type="match status" value="1"/>
</dbReference>
<evidence type="ECO:0000256" key="2">
    <source>
        <dbReference type="ARBA" id="ARBA00006824"/>
    </source>
</evidence>
<dbReference type="Pfam" id="PF04117">
    <property type="entry name" value="Mpv17_PMP22"/>
    <property type="match status" value="1"/>
</dbReference>
<dbReference type="GO" id="GO:0016020">
    <property type="term" value="C:membrane"/>
    <property type="evidence" value="ECO:0007669"/>
    <property type="project" value="UniProtKB-SubCell"/>
</dbReference>
<comment type="similarity">
    <text evidence="2 6">Belongs to the peroxisomal membrane protein PXMP2/4 family.</text>
</comment>
<dbReference type="EMBL" id="LR903215">
    <property type="protein sequence ID" value="CAD7251647.1"/>
    <property type="molecule type" value="Genomic_DNA"/>
</dbReference>
<evidence type="ECO:0000256" key="3">
    <source>
        <dbReference type="ARBA" id="ARBA00022692"/>
    </source>
</evidence>
<evidence type="ECO:0008006" key="9">
    <source>
        <dbReference type="Google" id="ProtNLM"/>
    </source>
</evidence>
<feature type="transmembrane region" description="Helical" evidence="6">
    <location>
        <begin position="99"/>
        <end position="118"/>
    </location>
</feature>
<dbReference type="GO" id="GO:0061668">
    <property type="term" value="P:mitochondrial ribosome assembly"/>
    <property type="evidence" value="ECO:0007669"/>
    <property type="project" value="TreeGrafter"/>
</dbReference>
<dbReference type="OrthoDB" id="10267969at2759"/>
<sequence length="228" mass="27225">MRNIRHFVKMVKNFKDNMFTKHLLITNTVSGGVLLGSGDVIQQVFERYQGYHKGRRYDTMRTWRMFVVGLLQGPPHHYWYTWLDKVFRGKDLKTIAKKILSDQFIAAPFFAITFFLGMGYMEGKDFGAILREFNKKFPYVYLFDWCIWPPTQYINFLWVPGAYRVIYVNAVTVCWDVFLSYIKHREQFEKDFTPMEAFFHDVELHHEDNIQEVEGTQKKALKNVYQVP</sequence>
<keyword evidence="3 6" id="KW-0812">Transmembrane</keyword>
<dbReference type="Proteomes" id="UP000677054">
    <property type="component" value="Unassembled WGS sequence"/>
</dbReference>
<evidence type="ECO:0000313" key="7">
    <source>
        <dbReference type="EMBL" id="CAD7251647.1"/>
    </source>
</evidence>
<dbReference type="AlphaFoldDB" id="A0A7R9ACG8"/>
<organism evidence="7">
    <name type="scientific">Darwinula stevensoni</name>
    <dbReference type="NCBI Taxonomy" id="69355"/>
    <lineage>
        <taxon>Eukaryota</taxon>
        <taxon>Metazoa</taxon>
        <taxon>Ecdysozoa</taxon>
        <taxon>Arthropoda</taxon>
        <taxon>Crustacea</taxon>
        <taxon>Oligostraca</taxon>
        <taxon>Ostracoda</taxon>
        <taxon>Podocopa</taxon>
        <taxon>Podocopida</taxon>
        <taxon>Darwinulocopina</taxon>
        <taxon>Darwinuloidea</taxon>
        <taxon>Darwinulidae</taxon>
        <taxon>Darwinula</taxon>
    </lineage>
</organism>